<comment type="caution">
    <text evidence="1">The sequence shown here is derived from an EMBL/GenBank/DDBJ whole genome shotgun (WGS) entry which is preliminary data.</text>
</comment>
<organism evidence="1 2">
    <name type="scientific">Arachis hypogaea</name>
    <name type="common">Peanut</name>
    <dbReference type="NCBI Taxonomy" id="3818"/>
    <lineage>
        <taxon>Eukaryota</taxon>
        <taxon>Viridiplantae</taxon>
        <taxon>Streptophyta</taxon>
        <taxon>Embryophyta</taxon>
        <taxon>Tracheophyta</taxon>
        <taxon>Spermatophyta</taxon>
        <taxon>Magnoliopsida</taxon>
        <taxon>eudicotyledons</taxon>
        <taxon>Gunneridae</taxon>
        <taxon>Pentapetalae</taxon>
        <taxon>rosids</taxon>
        <taxon>fabids</taxon>
        <taxon>Fabales</taxon>
        <taxon>Fabaceae</taxon>
        <taxon>Papilionoideae</taxon>
        <taxon>50 kb inversion clade</taxon>
        <taxon>dalbergioids sensu lato</taxon>
        <taxon>Dalbergieae</taxon>
        <taxon>Pterocarpus clade</taxon>
        <taxon>Arachis</taxon>
    </lineage>
</organism>
<name>A0A444XIN4_ARAHY</name>
<gene>
    <name evidence="1" type="ORF">Ahy_B09g096118</name>
</gene>
<accession>A0A444XIN4</accession>
<dbReference type="Proteomes" id="UP000289738">
    <property type="component" value="Chromosome B09"/>
</dbReference>
<protein>
    <submittedName>
        <fullName evidence="1">Uncharacterized protein</fullName>
    </submittedName>
</protein>
<reference evidence="1 2" key="1">
    <citation type="submission" date="2019-01" db="EMBL/GenBank/DDBJ databases">
        <title>Sequencing of cultivated peanut Arachis hypogaea provides insights into genome evolution and oil improvement.</title>
        <authorList>
            <person name="Chen X."/>
        </authorList>
    </citation>
    <scope>NUCLEOTIDE SEQUENCE [LARGE SCALE GENOMIC DNA]</scope>
    <source>
        <strain evidence="2">cv. Fuhuasheng</strain>
        <tissue evidence="1">Leaves</tissue>
    </source>
</reference>
<evidence type="ECO:0000313" key="2">
    <source>
        <dbReference type="Proteomes" id="UP000289738"/>
    </source>
</evidence>
<evidence type="ECO:0000313" key="1">
    <source>
        <dbReference type="EMBL" id="RYQ89530.1"/>
    </source>
</evidence>
<dbReference type="AlphaFoldDB" id="A0A444XIN4"/>
<proteinExistence type="predicted"/>
<sequence>MGEHCHKSCIEFDSASVQHAGDLQGIFGCSDFQRCLQACVNLEAIDFVLFILF</sequence>
<dbReference type="EMBL" id="SDMP01000019">
    <property type="protein sequence ID" value="RYQ89530.1"/>
    <property type="molecule type" value="Genomic_DNA"/>
</dbReference>
<keyword evidence="2" id="KW-1185">Reference proteome</keyword>